<reference evidence="1 2" key="1">
    <citation type="journal article" date="2018" name="Mycol. Prog.">
        <title>Coniella lustricola, a new species from submerged detritus.</title>
        <authorList>
            <person name="Raudabaugh D.B."/>
            <person name="Iturriaga T."/>
            <person name="Carver A."/>
            <person name="Mondo S."/>
            <person name="Pangilinan J."/>
            <person name="Lipzen A."/>
            <person name="He G."/>
            <person name="Amirebrahimi M."/>
            <person name="Grigoriev I.V."/>
            <person name="Miller A.N."/>
        </authorList>
    </citation>
    <scope>NUCLEOTIDE SEQUENCE [LARGE SCALE GENOMIC DNA]</scope>
    <source>
        <strain evidence="1 2">B22-T-1</strain>
    </source>
</reference>
<keyword evidence="2" id="KW-1185">Reference proteome</keyword>
<dbReference type="AlphaFoldDB" id="A0A2T3AMK7"/>
<name>A0A2T3AMK7_9PEZI</name>
<evidence type="ECO:0000313" key="2">
    <source>
        <dbReference type="Proteomes" id="UP000241462"/>
    </source>
</evidence>
<accession>A0A2T3AMK7</accession>
<organism evidence="1 2">
    <name type="scientific">Coniella lustricola</name>
    <dbReference type="NCBI Taxonomy" id="2025994"/>
    <lineage>
        <taxon>Eukaryota</taxon>
        <taxon>Fungi</taxon>
        <taxon>Dikarya</taxon>
        <taxon>Ascomycota</taxon>
        <taxon>Pezizomycotina</taxon>
        <taxon>Sordariomycetes</taxon>
        <taxon>Sordariomycetidae</taxon>
        <taxon>Diaporthales</taxon>
        <taxon>Schizoparmaceae</taxon>
        <taxon>Coniella</taxon>
    </lineage>
</organism>
<protein>
    <submittedName>
        <fullName evidence="1">Uncharacterized protein</fullName>
    </submittedName>
</protein>
<proteinExistence type="predicted"/>
<dbReference type="EMBL" id="KZ678374">
    <property type="protein sequence ID" value="PSS03559.1"/>
    <property type="molecule type" value="Genomic_DNA"/>
</dbReference>
<sequence>MSVVLWQLAARIAYYHRAGAEEDFGHESSRRSCAQVDMDVSSSRFSHCDLEPTNPIIGHKSSLSIFE</sequence>
<evidence type="ECO:0000313" key="1">
    <source>
        <dbReference type="EMBL" id="PSS03559.1"/>
    </source>
</evidence>
<gene>
    <name evidence="1" type="ORF">BD289DRAFT_420557</name>
</gene>
<dbReference type="InParanoid" id="A0A2T3AMK7"/>
<dbReference type="Proteomes" id="UP000241462">
    <property type="component" value="Unassembled WGS sequence"/>
</dbReference>